<feature type="compositionally biased region" description="Basic and acidic residues" evidence="2">
    <location>
        <begin position="1"/>
        <end position="11"/>
    </location>
</feature>
<reference evidence="4" key="2">
    <citation type="submission" date="2015-01" db="EMBL/GenBank/DDBJ databases">
        <title>Evolutionary Origins and Diversification of the Mycorrhizal Mutualists.</title>
        <authorList>
            <consortium name="DOE Joint Genome Institute"/>
            <consortium name="Mycorrhizal Genomics Consortium"/>
            <person name="Kohler A."/>
            <person name="Kuo A."/>
            <person name="Nagy L.G."/>
            <person name="Floudas D."/>
            <person name="Copeland A."/>
            <person name="Barry K.W."/>
            <person name="Cichocki N."/>
            <person name="Veneault-Fourrey C."/>
            <person name="LaButti K."/>
            <person name="Lindquist E.A."/>
            <person name="Lipzen A."/>
            <person name="Lundell T."/>
            <person name="Morin E."/>
            <person name="Murat C."/>
            <person name="Riley R."/>
            <person name="Ohm R."/>
            <person name="Sun H."/>
            <person name="Tunlid A."/>
            <person name="Henrissat B."/>
            <person name="Grigoriev I.V."/>
            <person name="Hibbett D.S."/>
            <person name="Martin F."/>
        </authorList>
    </citation>
    <scope>NUCLEOTIDE SEQUENCE [LARGE SCALE GENOMIC DNA]</scope>
    <source>
        <strain evidence="4">Zn</strain>
    </source>
</reference>
<dbReference type="PANTHER" id="PTHR34068:SF2">
    <property type="entry name" value="UPF0145 PROTEIN SCO3412"/>
    <property type="match status" value="1"/>
</dbReference>
<evidence type="ECO:0000313" key="4">
    <source>
        <dbReference type="Proteomes" id="UP000054321"/>
    </source>
</evidence>
<dbReference type="HAMAP" id="MF_00338">
    <property type="entry name" value="UPF0145"/>
    <property type="match status" value="1"/>
</dbReference>
<dbReference type="InterPro" id="IPR035439">
    <property type="entry name" value="UPF0145_dom_sf"/>
</dbReference>
<dbReference type="HOGENOM" id="CLU_117144_1_1_1"/>
<evidence type="ECO:0000256" key="2">
    <source>
        <dbReference type="SAM" id="MobiDB-lite"/>
    </source>
</evidence>
<organism evidence="3 4">
    <name type="scientific">Oidiodendron maius (strain Zn)</name>
    <dbReference type="NCBI Taxonomy" id="913774"/>
    <lineage>
        <taxon>Eukaryota</taxon>
        <taxon>Fungi</taxon>
        <taxon>Dikarya</taxon>
        <taxon>Ascomycota</taxon>
        <taxon>Pezizomycotina</taxon>
        <taxon>Leotiomycetes</taxon>
        <taxon>Leotiomycetes incertae sedis</taxon>
        <taxon>Myxotrichaceae</taxon>
        <taxon>Oidiodendron</taxon>
    </lineage>
</organism>
<dbReference type="PANTHER" id="PTHR34068">
    <property type="entry name" value="UPF0145 PROTEIN YBJQ"/>
    <property type="match status" value="1"/>
</dbReference>
<dbReference type="AlphaFoldDB" id="A0A0C3DBI6"/>
<proteinExistence type="inferred from homology"/>
<gene>
    <name evidence="3" type="ORF">OIDMADRAFT_153271</name>
</gene>
<accession>A0A0C3DBI6</accession>
<evidence type="ECO:0000313" key="3">
    <source>
        <dbReference type="EMBL" id="KIN08694.1"/>
    </source>
</evidence>
<dbReference type="InterPro" id="IPR002765">
    <property type="entry name" value="UPF0145_YbjQ-like"/>
</dbReference>
<comment type="similarity">
    <text evidence="1">Belongs to the UPF0145 family.</text>
</comment>
<dbReference type="InParanoid" id="A0A0C3DBI6"/>
<dbReference type="SUPFAM" id="SSF117782">
    <property type="entry name" value="YbjQ-like"/>
    <property type="match status" value="1"/>
</dbReference>
<name>A0A0C3DBI6_OIDMZ</name>
<sequence>MSGSKKDREAKSQQPSPELLKDVPSCFTDTHGVITSTMNDIPGYRIIRVLGAIYGLTVRSRNWGADLGAFVRSAVGGEIKIFTNVMYTSRNDAVERLVGECMSRGGNAIVAMRFDIGALGGWTQICAYGTAVIVEKIE</sequence>
<feature type="region of interest" description="Disordered" evidence="2">
    <location>
        <begin position="1"/>
        <end position="24"/>
    </location>
</feature>
<dbReference type="Pfam" id="PF01906">
    <property type="entry name" value="YbjQ_1"/>
    <property type="match status" value="1"/>
</dbReference>
<dbReference type="Proteomes" id="UP000054321">
    <property type="component" value="Unassembled WGS sequence"/>
</dbReference>
<keyword evidence="4" id="KW-1185">Reference proteome</keyword>
<dbReference type="EMBL" id="KN832870">
    <property type="protein sequence ID" value="KIN08694.1"/>
    <property type="molecule type" value="Genomic_DNA"/>
</dbReference>
<dbReference type="OrthoDB" id="68104at2759"/>
<dbReference type="Gene3D" id="3.30.110.70">
    <property type="entry name" value="Hypothetical protein apc22750. Chain B"/>
    <property type="match status" value="1"/>
</dbReference>
<evidence type="ECO:0000256" key="1">
    <source>
        <dbReference type="ARBA" id="ARBA00010751"/>
    </source>
</evidence>
<protein>
    <submittedName>
        <fullName evidence="3">Uncharacterized protein</fullName>
    </submittedName>
</protein>
<reference evidence="3 4" key="1">
    <citation type="submission" date="2014-04" db="EMBL/GenBank/DDBJ databases">
        <authorList>
            <consortium name="DOE Joint Genome Institute"/>
            <person name="Kuo A."/>
            <person name="Martino E."/>
            <person name="Perotto S."/>
            <person name="Kohler A."/>
            <person name="Nagy L.G."/>
            <person name="Floudas D."/>
            <person name="Copeland A."/>
            <person name="Barry K.W."/>
            <person name="Cichocki N."/>
            <person name="Veneault-Fourrey C."/>
            <person name="LaButti K."/>
            <person name="Lindquist E.A."/>
            <person name="Lipzen A."/>
            <person name="Lundell T."/>
            <person name="Morin E."/>
            <person name="Murat C."/>
            <person name="Sun H."/>
            <person name="Tunlid A."/>
            <person name="Henrissat B."/>
            <person name="Grigoriev I.V."/>
            <person name="Hibbett D.S."/>
            <person name="Martin F."/>
            <person name="Nordberg H.P."/>
            <person name="Cantor M.N."/>
            <person name="Hua S.X."/>
        </authorList>
    </citation>
    <scope>NUCLEOTIDE SEQUENCE [LARGE SCALE GENOMIC DNA]</scope>
    <source>
        <strain evidence="3 4">Zn</strain>
    </source>
</reference>